<dbReference type="InterPro" id="IPR013785">
    <property type="entry name" value="Aldolase_TIM"/>
</dbReference>
<feature type="domain" description="DAHP synthase ferredoxin-like" evidence="3">
    <location>
        <begin position="1"/>
        <end position="65"/>
    </location>
</feature>
<dbReference type="NCBIfam" id="NF006421">
    <property type="entry name" value="PRK08673.1"/>
    <property type="match status" value="1"/>
</dbReference>
<comment type="caution">
    <text evidence="4">The sequence shown here is derived from an EMBL/GenBank/DDBJ whole genome shotgun (WGS) entry which is preliminary data.</text>
</comment>
<feature type="domain" description="DAHP synthetase I/KDSA" evidence="2">
    <location>
        <begin position="90"/>
        <end position="321"/>
    </location>
</feature>
<dbReference type="Pfam" id="PF18152">
    <property type="entry name" value="DAHP_snth_FXD"/>
    <property type="match status" value="1"/>
</dbReference>
<dbReference type="Pfam" id="PF00793">
    <property type="entry name" value="DAHP_synth_1"/>
    <property type="match status" value="1"/>
</dbReference>
<organism evidence="4 5">
    <name type="scientific">Sulfobacillus benefaciens</name>
    <dbReference type="NCBI Taxonomy" id="453960"/>
    <lineage>
        <taxon>Bacteria</taxon>
        <taxon>Bacillati</taxon>
        <taxon>Bacillota</taxon>
        <taxon>Clostridia</taxon>
        <taxon>Eubacteriales</taxon>
        <taxon>Clostridiales Family XVII. Incertae Sedis</taxon>
        <taxon>Sulfobacillus</taxon>
    </lineage>
</organism>
<dbReference type="Proteomes" id="UP000242972">
    <property type="component" value="Unassembled WGS sequence"/>
</dbReference>
<dbReference type="EMBL" id="PXYW01000007">
    <property type="protein sequence ID" value="PSR34675.1"/>
    <property type="molecule type" value="Genomic_DNA"/>
</dbReference>
<evidence type="ECO:0000259" key="3">
    <source>
        <dbReference type="Pfam" id="PF18152"/>
    </source>
</evidence>
<dbReference type="PANTHER" id="PTHR43018:SF2">
    <property type="entry name" value="PHOSPHO-2-DEHYDRO-3-DEOXYHEPTONATE ALDOLASE"/>
    <property type="match status" value="1"/>
</dbReference>
<dbReference type="Gene3D" id="3.30.70.1140">
    <property type="entry name" value="Phospho-2-dehydro-3-deoxyheptonate aldolase, domain 1"/>
    <property type="match status" value="1"/>
</dbReference>
<dbReference type="GO" id="GO:0016740">
    <property type="term" value="F:transferase activity"/>
    <property type="evidence" value="ECO:0007669"/>
    <property type="project" value="UniProtKB-KW"/>
</dbReference>
<dbReference type="InterPro" id="IPR006268">
    <property type="entry name" value="DAHP_syn_2"/>
</dbReference>
<dbReference type="InterPro" id="IPR041071">
    <property type="entry name" value="DAHP_snth_FXD"/>
</dbReference>
<evidence type="ECO:0000259" key="2">
    <source>
        <dbReference type="Pfam" id="PF00793"/>
    </source>
</evidence>
<evidence type="ECO:0000313" key="4">
    <source>
        <dbReference type="EMBL" id="PSR34675.1"/>
    </source>
</evidence>
<dbReference type="GO" id="GO:0016832">
    <property type="term" value="F:aldehyde-lyase activity"/>
    <property type="evidence" value="ECO:0007669"/>
    <property type="project" value="InterPro"/>
</dbReference>
<dbReference type="NCBIfam" id="TIGR01361">
    <property type="entry name" value="DAHP_synth_Bsub"/>
    <property type="match status" value="1"/>
</dbReference>
<dbReference type="PANTHER" id="PTHR43018">
    <property type="entry name" value="PHOSPHO-2-DEHYDRO-3-DEOXYHEPTONATE ALDOLASE"/>
    <property type="match status" value="1"/>
</dbReference>
<dbReference type="SUPFAM" id="SSF51569">
    <property type="entry name" value="Aldolase"/>
    <property type="match status" value="1"/>
</dbReference>
<keyword evidence="1" id="KW-0808">Transferase</keyword>
<gene>
    <name evidence="4" type="primary">aroF</name>
    <name evidence="4" type="ORF">C7B46_04360</name>
</gene>
<evidence type="ECO:0000256" key="1">
    <source>
        <dbReference type="ARBA" id="ARBA00022679"/>
    </source>
</evidence>
<dbReference type="GO" id="GO:0009073">
    <property type="term" value="P:aromatic amino acid family biosynthetic process"/>
    <property type="evidence" value="ECO:0007669"/>
    <property type="project" value="InterPro"/>
</dbReference>
<dbReference type="InterPro" id="IPR006218">
    <property type="entry name" value="DAHP1/KDSA"/>
</dbReference>
<dbReference type="Gene3D" id="3.20.20.70">
    <property type="entry name" value="Aldolase class I"/>
    <property type="match status" value="1"/>
</dbReference>
<accession>A0A2T2XJK1</accession>
<sequence>MIIVMAKTATPDDITAVTDRLKADGFQVHISQGVERTIIGVIGERTEEVFRLGSMQAVEQVVPVRRPYKLVSRDFHPEDTVVRVGNVAFGGKRVVVIAGPCAVESHEQVMQAAEAIVHMGVSVLRGGAYKPRTSPYSFQGMGLDGLKILAAAREKYGLMVVTEAVDHASLANVAEWADMVQIGARNMQNFELLKAVGQIGKPVLLKRGLSATIDEWLMAAEYVAAHGNPDIILCERGIRTYESKTRNTLDLSAIPVVKQLSHLPIVIDPSHSTGQWNWVAPMARAAVAAGADGLIIEAHPNPAEALSDGAQSLNLPHLAELVTSLAGIADAVGRSL</sequence>
<dbReference type="AlphaFoldDB" id="A0A2T2XJK1"/>
<proteinExistence type="predicted"/>
<dbReference type="InterPro" id="IPR052899">
    <property type="entry name" value="Class-I_DAHP_synthase"/>
</dbReference>
<protein>
    <submittedName>
        <fullName evidence="4">3-deoxy-7-phosphoheptulonate synthase</fullName>
    </submittedName>
</protein>
<evidence type="ECO:0000313" key="5">
    <source>
        <dbReference type="Proteomes" id="UP000242972"/>
    </source>
</evidence>
<reference evidence="4 5" key="1">
    <citation type="journal article" date="2014" name="BMC Genomics">
        <title>Comparison of environmental and isolate Sulfobacillus genomes reveals diverse carbon, sulfur, nitrogen, and hydrogen metabolisms.</title>
        <authorList>
            <person name="Justice N.B."/>
            <person name="Norman A."/>
            <person name="Brown C.T."/>
            <person name="Singh A."/>
            <person name="Thomas B.C."/>
            <person name="Banfield J.F."/>
        </authorList>
    </citation>
    <scope>NUCLEOTIDE SEQUENCE [LARGE SCALE GENOMIC DNA]</scope>
    <source>
        <strain evidence="4">AMDSBA4</strain>
    </source>
</reference>
<name>A0A2T2XJK1_9FIRM</name>
<dbReference type="NCBIfam" id="NF009239">
    <property type="entry name" value="PRK12595.1"/>
    <property type="match status" value="1"/>
</dbReference>